<name>A0A2R8BG07_9RHOB</name>
<dbReference type="Pfam" id="PF06676">
    <property type="entry name" value="DUF1178"/>
    <property type="match status" value="1"/>
</dbReference>
<feature type="region of interest" description="Disordered" evidence="1">
    <location>
        <begin position="53"/>
        <end position="78"/>
    </location>
</feature>
<dbReference type="Proteomes" id="UP000244880">
    <property type="component" value="Unassembled WGS sequence"/>
</dbReference>
<dbReference type="OrthoDB" id="9799894at2"/>
<reference evidence="2 3" key="1">
    <citation type="submission" date="2018-03" db="EMBL/GenBank/DDBJ databases">
        <authorList>
            <person name="Keele B.F."/>
        </authorList>
    </citation>
    <scope>NUCLEOTIDE SEQUENCE [LARGE SCALE GENOMIC DNA]</scope>
    <source>
        <strain evidence="2 3">CECT 8599</strain>
    </source>
</reference>
<evidence type="ECO:0008006" key="4">
    <source>
        <dbReference type="Google" id="ProtNLM"/>
    </source>
</evidence>
<evidence type="ECO:0000313" key="3">
    <source>
        <dbReference type="Proteomes" id="UP000244880"/>
    </source>
</evidence>
<accession>A0A2R8BG07</accession>
<organism evidence="2 3">
    <name type="scientific">Ascidiaceihabitans donghaensis</name>
    <dbReference type="NCBI Taxonomy" id="1510460"/>
    <lineage>
        <taxon>Bacteria</taxon>
        <taxon>Pseudomonadati</taxon>
        <taxon>Pseudomonadota</taxon>
        <taxon>Alphaproteobacteria</taxon>
        <taxon>Rhodobacterales</taxon>
        <taxon>Paracoccaceae</taxon>
        <taxon>Ascidiaceihabitans</taxon>
    </lineage>
</organism>
<keyword evidence="3" id="KW-1185">Reference proteome</keyword>
<dbReference type="RefSeq" id="WP_108829061.1">
    <property type="nucleotide sequence ID" value="NZ_OMOR01000001.1"/>
</dbReference>
<sequence>MIKYTLKCDNGHAFESWFQSAAAFDKLAGAGHIGCVQCGSSAVSKAIMAPRVRPARSAASADTQGQPKESGTSVALNAPQSEAEAVLAKMRQHVEENSDYVGANFTKEARDMHLGDAPERSIYGSANAEEAKALIEDGVPVVPLPFMPKAKAN</sequence>
<dbReference type="EMBL" id="OMOR01000001">
    <property type="protein sequence ID" value="SPH22059.1"/>
    <property type="molecule type" value="Genomic_DNA"/>
</dbReference>
<evidence type="ECO:0000313" key="2">
    <source>
        <dbReference type="EMBL" id="SPH22059.1"/>
    </source>
</evidence>
<dbReference type="AlphaFoldDB" id="A0A2R8BG07"/>
<protein>
    <recommendedName>
        <fullName evidence="4">DUF1178 family protein</fullName>
    </recommendedName>
</protein>
<dbReference type="InterPro" id="IPR009562">
    <property type="entry name" value="DUF1178"/>
</dbReference>
<dbReference type="PIRSF" id="PIRSF032131">
    <property type="entry name" value="UCP032131"/>
    <property type="match status" value="1"/>
</dbReference>
<feature type="compositionally biased region" description="Polar residues" evidence="1">
    <location>
        <begin position="62"/>
        <end position="78"/>
    </location>
</feature>
<proteinExistence type="predicted"/>
<evidence type="ECO:0000256" key="1">
    <source>
        <dbReference type="SAM" id="MobiDB-lite"/>
    </source>
</evidence>
<gene>
    <name evidence="2" type="ORF">ASD8599_02806</name>
</gene>